<comment type="caution">
    <text evidence="2">The sequence shown here is derived from an EMBL/GenBank/DDBJ whole genome shotgun (WGS) entry which is preliminary data.</text>
</comment>
<evidence type="ECO:0000313" key="2">
    <source>
        <dbReference type="EMBL" id="KII67287.1"/>
    </source>
</evidence>
<keyword evidence="1" id="KW-1133">Transmembrane helix</keyword>
<proteinExistence type="predicted"/>
<evidence type="ECO:0000313" key="3">
    <source>
        <dbReference type="Proteomes" id="UP000031668"/>
    </source>
</evidence>
<protein>
    <submittedName>
        <fullName evidence="2">Uncharacterized protein</fullName>
    </submittedName>
</protein>
<dbReference type="Proteomes" id="UP000031668">
    <property type="component" value="Unassembled WGS sequence"/>
</dbReference>
<organism evidence="2 3">
    <name type="scientific">Thelohanellus kitauei</name>
    <name type="common">Myxosporean</name>
    <dbReference type="NCBI Taxonomy" id="669202"/>
    <lineage>
        <taxon>Eukaryota</taxon>
        <taxon>Metazoa</taxon>
        <taxon>Cnidaria</taxon>
        <taxon>Myxozoa</taxon>
        <taxon>Myxosporea</taxon>
        <taxon>Bivalvulida</taxon>
        <taxon>Platysporina</taxon>
        <taxon>Myxobolidae</taxon>
        <taxon>Thelohanellus</taxon>
    </lineage>
</organism>
<feature type="transmembrane region" description="Helical" evidence="1">
    <location>
        <begin position="23"/>
        <end position="42"/>
    </location>
</feature>
<reference evidence="2 3" key="1">
    <citation type="journal article" date="2014" name="Genome Biol. Evol.">
        <title>The genome of the myxosporean Thelohanellus kitauei shows adaptations to nutrient acquisition within its fish host.</title>
        <authorList>
            <person name="Yang Y."/>
            <person name="Xiong J."/>
            <person name="Zhou Z."/>
            <person name="Huo F."/>
            <person name="Miao W."/>
            <person name="Ran C."/>
            <person name="Liu Y."/>
            <person name="Zhang J."/>
            <person name="Feng J."/>
            <person name="Wang M."/>
            <person name="Wang M."/>
            <person name="Wang L."/>
            <person name="Yao B."/>
        </authorList>
    </citation>
    <scope>NUCLEOTIDE SEQUENCE [LARGE SCALE GENOMIC DNA]</scope>
    <source>
        <strain evidence="2">Wuqing</strain>
    </source>
</reference>
<accession>A0A0C2N061</accession>
<dbReference type="EMBL" id="JWZT01003251">
    <property type="protein sequence ID" value="KII67287.1"/>
    <property type="molecule type" value="Genomic_DNA"/>
</dbReference>
<keyword evidence="1" id="KW-0812">Transmembrane</keyword>
<sequence length="101" mass="11609">MKVLAVKKCLQFMPTVQMGDHSFFKVHYLLLFLSSSLSIYGINTDKKPLYTFEATFVDPSFISTCTSSHPTSRLKYYVKMLTFEVLIHGLCLICGRIFNKK</sequence>
<name>A0A0C2N061_THEKT</name>
<gene>
    <name evidence="2" type="ORF">RF11_07710</name>
</gene>
<evidence type="ECO:0000256" key="1">
    <source>
        <dbReference type="SAM" id="Phobius"/>
    </source>
</evidence>
<dbReference type="AlphaFoldDB" id="A0A0C2N061"/>
<feature type="transmembrane region" description="Helical" evidence="1">
    <location>
        <begin position="76"/>
        <end position="98"/>
    </location>
</feature>
<keyword evidence="1" id="KW-0472">Membrane</keyword>
<keyword evidence="3" id="KW-1185">Reference proteome</keyword>